<proteinExistence type="predicted"/>
<evidence type="ECO:0000313" key="2">
    <source>
        <dbReference type="EMBL" id="PNY80822.1"/>
    </source>
</evidence>
<dbReference type="OrthoDB" id="67565at2"/>
<keyword evidence="3" id="KW-1185">Reference proteome</keyword>
<comment type="caution">
    <text evidence="2">The sequence shown here is derived from an EMBL/GenBank/DDBJ whole genome shotgun (WGS) entry which is preliminary data.</text>
</comment>
<organism evidence="2 3">
    <name type="scientific">Deinococcus koreensis</name>
    <dbReference type="NCBI Taxonomy" id="2054903"/>
    <lineage>
        <taxon>Bacteria</taxon>
        <taxon>Thermotogati</taxon>
        <taxon>Deinococcota</taxon>
        <taxon>Deinococci</taxon>
        <taxon>Deinococcales</taxon>
        <taxon>Deinococcaceae</taxon>
        <taxon>Deinococcus</taxon>
    </lineage>
</organism>
<feature type="signal peptide" evidence="1">
    <location>
        <begin position="1"/>
        <end position="17"/>
    </location>
</feature>
<keyword evidence="1" id="KW-0732">Signal</keyword>
<evidence type="ECO:0000313" key="3">
    <source>
        <dbReference type="Proteomes" id="UP000236379"/>
    </source>
</evidence>
<protein>
    <submittedName>
        <fullName evidence="2">Uncharacterized protein</fullName>
    </submittedName>
</protein>
<accession>A0A2K3UWA9</accession>
<dbReference type="AlphaFoldDB" id="A0A2K3UWA9"/>
<feature type="chain" id="PRO_5014434067" evidence="1">
    <location>
        <begin position="18"/>
        <end position="184"/>
    </location>
</feature>
<evidence type="ECO:0000256" key="1">
    <source>
        <dbReference type="SAM" id="SignalP"/>
    </source>
</evidence>
<dbReference type="RefSeq" id="WP_103311043.1">
    <property type="nucleotide sequence ID" value="NZ_PPPD01000001.1"/>
</dbReference>
<sequence>MNRFALLALLTLSPSFAQPPAPAPAAAPATVTVPREKIRLSCADTYFKSTRENFLLVDEVYPRCTLTMPLALKQRWPGATTFFLIPRVSASLYAKDGKGKGRWLPLSPLVNLGSDPLHRAMPSRGYEAVELSGALGRLSEVAGDLTADTVSAGGKLTVCASPVQRGEAACTTFDITARYRVYLR</sequence>
<dbReference type="EMBL" id="PPPD01000001">
    <property type="protein sequence ID" value="PNY80822.1"/>
    <property type="molecule type" value="Genomic_DNA"/>
</dbReference>
<name>A0A2K3UWA9_9DEIO</name>
<dbReference type="Proteomes" id="UP000236379">
    <property type="component" value="Unassembled WGS sequence"/>
</dbReference>
<gene>
    <name evidence="2" type="ORF">CVO96_05055</name>
</gene>
<reference evidence="2 3" key="1">
    <citation type="submission" date="2018-01" db="EMBL/GenBank/DDBJ databases">
        <title>Deinococcus koreensis sp. nov., a radiation-resistant bacterium isolated from river water.</title>
        <authorList>
            <person name="Choi A."/>
        </authorList>
    </citation>
    <scope>NUCLEOTIDE SEQUENCE [LARGE SCALE GENOMIC DNA]</scope>
    <source>
        <strain evidence="2 3">SJW1-2</strain>
    </source>
</reference>